<feature type="domain" description="HD" evidence="3">
    <location>
        <begin position="16"/>
        <end position="167"/>
    </location>
</feature>
<accession>H1YHK3</accession>
<keyword evidence="2" id="KW-0378">Hydrolase</keyword>
<dbReference type="Pfam" id="PF13023">
    <property type="entry name" value="HD_3"/>
    <property type="match status" value="1"/>
</dbReference>
<dbReference type="HOGENOM" id="CLU_039453_5_1_10"/>
<reference evidence="4" key="1">
    <citation type="submission" date="2011-09" db="EMBL/GenBank/DDBJ databases">
        <title>The permanent draft genome of Mucilaginibacter paludis DSM 18603.</title>
        <authorList>
            <consortium name="US DOE Joint Genome Institute (JGI-PGF)"/>
            <person name="Lucas S."/>
            <person name="Han J."/>
            <person name="Lapidus A."/>
            <person name="Bruce D."/>
            <person name="Goodwin L."/>
            <person name="Pitluck S."/>
            <person name="Peters L."/>
            <person name="Kyrpides N."/>
            <person name="Mavromatis K."/>
            <person name="Ivanova N."/>
            <person name="Mikhailova N."/>
            <person name="Held B."/>
            <person name="Detter J.C."/>
            <person name="Tapia R."/>
            <person name="Han C."/>
            <person name="Land M."/>
            <person name="Hauser L."/>
            <person name="Markowitz V."/>
            <person name="Cheng J.-F."/>
            <person name="Hugenholtz P."/>
            <person name="Woyke T."/>
            <person name="Wu D."/>
            <person name="Tindall B."/>
            <person name="Brambilla E."/>
            <person name="Klenk H.-P."/>
            <person name="Eisen J.A."/>
        </authorList>
    </citation>
    <scope>NUCLEOTIDE SEQUENCE [LARGE SCALE GENOMIC DNA]</scope>
    <source>
        <strain evidence="4">DSM 18603</strain>
    </source>
</reference>
<evidence type="ECO:0000256" key="2">
    <source>
        <dbReference type="ARBA" id="ARBA00022801"/>
    </source>
</evidence>
<sequence>MKIEAKKILDFLHFTENLKKLTRHSWLSDGRQESVAEHTWRISIMFILVEPHLGIKVDSLKTLEMIVIHDIIEIIAGDVWAFDAFNKETRELKIQREMAAIDEIRKTLDNETGEKFHALWHEFEAKETNEAKVANALDKLEAQIQHNEADISTWLDIEKEMLHMMHKHVEFNEFLIAFKEVIVEEGVEKLANSNSSEEALKS</sequence>
<keyword evidence="5" id="KW-1185">Reference proteome</keyword>
<dbReference type="PANTHER" id="PTHR11845:SF13">
    <property type="entry name" value="5'-DEOXYNUCLEOTIDASE HDDC2"/>
    <property type="match status" value="1"/>
</dbReference>
<dbReference type="GO" id="GO:0002953">
    <property type="term" value="F:5'-deoxynucleotidase activity"/>
    <property type="evidence" value="ECO:0007669"/>
    <property type="project" value="InterPro"/>
</dbReference>
<dbReference type="InterPro" id="IPR039356">
    <property type="entry name" value="YfbR/HDDC2"/>
</dbReference>
<dbReference type="OrthoDB" id="9796032at2"/>
<evidence type="ECO:0000313" key="5">
    <source>
        <dbReference type="Proteomes" id="UP000002774"/>
    </source>
</evidence>
<keyword evidence="1" id="KW-0479">Metal-binding</keyword>
<dbReference type="AlphaFoldDB" id="H1YHK3"/>
<dbReference type="RefSeq" id="WP_008506504.1">
    <property type="nucleotide sequence ID" value="NZ_CM001403.1"/>
</dbReference>
<evidence type="ECO:0000259" key="3">
    <source>
        <dbReference type="Pfam" id="PF13023"/>
    </source>
</evidence>
<protein>
    <recommendedName>
        <fullName evidence="3">HD domain-containing protein</fullName>
    </recommendedName>
</protein>
<dbReference type="Gene3D" id="1.10.3210.10">
    <property type="entry name" value="Hypothetical protein af1432"/>
    <property type="match status" value="1"/>
</dbReference>
<dbReference type="GO" id="GO:0005737">
    <property type="term" value="C:cytoplasm"/>
    <property type="evidence" value="ECO:0007669"/>
    <property type="project" value="TreeGrafter"/>
</dbReference>
<gene>
    <name evidence="4" type="ORF">Mucpa_2294</name>
</gene>
<dbReference type="InterPro" id="IPR006674">
    <property type="entry name" value="HD_domain"/>
</dbReference>
<dbReference type="PANTHER" id="PTHR11845">
    <property type="entry name" value="5'-DEOXYNUCLEOTIDASE HDDC2"/>
    <property type="match status" value="1"/>
</dbReference>
<dbReference type="EMBL" id="CM001403">
    <property type="protein sequence ID" value="EHQ26426.1"/>
    <property type="molecule type" value="Genomic_DNA"/>
</dbReference>
<proteinExistence type="predicted"/>
<dbReference type="eggNOG" id="COG1896">
    <property type="taxonomic scope" value="Bacteria"/>
</dbReference>
<organism evidence="4 5">
    <name type="scientific">Mucilaginibacter paludis DSM 18603</name>
    <dbReference type="NCBI Taxonomy" id="714943"/>
    <lineage>
        <taxon>Bacteria</taxon>
        <taxon>Pseudomonadati</taxon>
        <taxon>Bacteroidota</taxon>
        <taxon>Sphingobacteriia</taxon>
        <taxon>Sphingobacteriales</taxon>
        <taxon>Sphingobacteriaceae</taxon>
        <taxon>Mucilaginibacter</taxon>
    </lineage>
</organism>
<name>H1YHK3_9SPHI</name>
<evidence type="ECO:0000256" key="1">
    <source>
        <dbReference type="ARBA" id="ARBA00022723"/>
    </source>
</evidence>
<dbReference type="SUPFAM" id="SSF109604">
    <property type="entry name" value="HD-domain/PDEase-like"/>
    <property type="match status" value="1"/>
</dbReference>
<dbReference type="GO" id="GO:0046872">
    <property type="term" value="F:metal ion binding"/>
    <property type="evidence" value="ECO:0007669"/>
    <property type="project" value="UniProtKB-KW"/>
</dbReference>
<dbReference type="Proteomes" id="UP000002774">
    <property type="component" value="Chromosome"/>
</dbReference>
<dbReference type="STRING" id="714943.Mucpa_2294"/>
<evidence type="ECO:0000313" key="4">
    <source>
        <dbReference type="EMBL" id="EHQ26426.1"/>
    </source>
</evidence>